<evidence type="ECO:0000256" key="2">
    <source>
        <dbReference type="SAM" id="Phobius"/>
    </source>
</evidence>
<dbReference type="SUPFAM" id="SSF51445">
    <property type="entry name" value="(Trans)glycosidases"/>
    <property type="match status" value="1"/>
</dbReference>
<keyword evidence="2" id="KW-1133">Transmembrane helix</keyword>
<keyword evidence="2" id="KW-0812">Transmembrane</keyword>
<proteinExistence type="predicted"/>
<comment type="caution">
    <text evidence="3">The sequence shown here is derived from an EMBL/GenBank/DDBJ whole genome shotgun (WGS) entry which is preliminary data.</text>
</comment>
<dbReference type="AlphaFoldDB" id="A0A367FR66"/>
<feature type="compositionally biased region" description="Basic and acidic residues" evidence="1">
    <location>
        <begin position="1"/>
        <end position="10"/>
    </location>
</feature>
<dbReference type="OrthoDB" id="3681635at2"/>
<dbReference type="EMBL" id="QOIL01000002">
    <property type="protein sequence ID" value="RCG32761.1"/>
    <property type="molecule type" value="Genomic_DNA"/>
</dbReference>
<dbReference type="RefSeq" id="WP_114027393.1">
    <property type="nucleotide sequence ID" value="NZ_QOIL01000002.1"/>
</dbReference>
<accession>A0A367FR66</accession>
<dbReference type="Gene3D" id="3.20.20.80">
    <property type="entry name" value="Glycosidases"/>
    <property type="match status" value="1"/>
</dbReference>
<organism evidence="3 4">
    <name type="scientific">Sphaerisporangium album</name>
    <dbReference type="NCBI Taxonomy" id="509200"/>
    <lineage>
        <taxon>Bacteria</taxon>
        <taxon>Bacillati</taxon>
        <taxon>Actinomycetota</taxon>
        <taxon>Actinomycetes</taxon>
        <taxon>Streptosporangiales</taxon>
        <taxon>Streptosporangiaceae</taxon>
        <taxon>Sphaerisporangium</taxon>
    </lineage>
</organism>
<gene>
    <name evidence="3" type="ORF">DQ384_04610</name>
</gene>
<feature type="region of interest" description="Disordered" evidence="1">
    <location>
        <begin position="1"/>
        <end position="26"/>
    </location>
</feature>
<evidence type="ECO:0000313" key="4">
    <source>
        <dbReference type="Proteomes" id="UP000253094"/>
    </source>
</evidence>
<name>A0A367FR66_9ACTN</name>
<keyword evidence="4" id="KW-1185">Reference proteome</keyword>
<reference evidence="3 4" key="1">
    <citation type="submission" date="2018-06" db="EMBL/GenBank/DDBJ databases">
        <title>Sphaerisporangium craniellae sp. nov., isolated from a marine sponge in the South China Sea.</title>
        <authorList>
            <person name="Li L."/>
        </authorList>
    </citation>
    <scope>NUCLEOTIDE SEQUENCE [LARGE SCALE GENOMIC DNA]</scope>
    <source>
        <strain evidence="3 4">CCTCC AA 208026</strain>
    </source>
</reference>
<dbReference type="Proteomes" id="UP000253094">
    <property type="component" value="Unassembled WGS sequence"/>
</dbReference>
<sequence length="357" mass="38349">MRPHREDQSTARDGLAPPEPIGRPSGRRPWRRAWQVVVVLLSLPVLVLALSGIALYLFSLGTPSPGAVTRGRDAAWLGHAWVDGRNGDPQVAALAAHLRGTGVSDLYVHTGPIEVDGTLPTSLYPRAGWAVGALRRALPGVRVHAWLGQRLDPGMLDLSDAQTRANIVRTAGQVMAAGFDGVHYNFEPLDSGDLGLLDVLDRTRAALPPGRLLSLSVHQLEPLPGLSTASELVLGRAALWTAGYLREVARRLDQVAVMTYDTAQPTQALFSGYVRRQTALALAAVPTGTTLLIGVPAYHDPTWTHHPSAETMRASIHGVRLGLGGDTRRSFGVALYVDFTATEADWDEYRRGWGGAG</sequence>
<evidence type="ECO:0008006" key="5">
    <source>
        <dbReference type="Google" id="ProtNLM"/>
    </source>
</evidence>
<evidence type="ECO:0000313" key="3">
    <source>
        <dbReference type="EMBL" id="RCG32761.1"/>
    </source>
</evidence>
<feature type="transmembrane region" description="Helical" evidence="2">
    <location>
        <begin position="33"/>
        <end position="58"/>
    </location>
</feature>
<keyword evidence="2" id="KW-0472">Membrane</keyword>
<evidence type="ECO:0000256" key="1">
    <source>
        <dbReference type="SAM" id="MobiDB-lite"/>
    </source>
</evidence>
<protein>
    <recommendedName>
        <fullName evidence="5">GH18 domain-containing protein</fullName>
    </recommendedName>
</protein>
<dbReference type="InterPro" id="IPR017853">
    <property type="entry name" value="GH"/>
</dbReference>